<gene>
    <name evidence="1" type="ORF">TBIB3V08_LOCUS10875</name>
</gene>
<organism evidence="1">
    <name type="scientific">Timema bartmani</name>
    <dbReference type="NCBI Taxonomy" id="61472"/>
    <lineage>
        <taxon>Eukaryota</taxon>
        <taxon>Metazoa</taxon>
        <taxon>Ecdysozoa</taxon>
        <taxon>Arthropoda</taxon>
        <taxon>Hexapoda</taxon>
        <taxon>Insecta</taxon>
        <taxon>Pterygota</taxon>
        <taxon>Neoptera</taxon>
        <taxon>Polyneoptera</taxon>
        <taxon>Phasmatodea</taxon>
        <taxon>Timematodea</taxon>
        <taxon>Timematoidea</taxon>
        <taxon>Timematidae</taxon>
        <taxon>Timema</taxon>
    </lineage>
</organism>
<dbReference type="EMBL" id="OD570211">
    <property type="protein sequence ID" value="CAD7448591.1"/>
    <property type="molecule type" value="Genomic_DNA"/>
</dbReference>
<proteinExistence type="predicted"/>
<sequence>MASPPPPSSIPMMLFVSRYKTPRLAGEGGSFFDLIVLRLHGHCDSLTSIYRTSTSGLDDVAVGPTSSSEDVGETKKWVKSLRIYDNSDDVTVTAGVERVDMYALYPHVSEGRVENNPGKTTLSTPNRDSSLTLPIISSLVYCESSALDHVATDEGDTWIVPMKLFIKSHEESLGHMVMEQTISYLILHASPPTKAEGAYDHTLKHPTDIVIYMLRYTGFIFIVPNMLAEDKVLTSCLHIFKPSTHDKLHKKLQPEDGVV</sequence>
<name>A0A7R9I5V7_9NEOP</name>
<dbReference type="AlphaFoldDB" id="A0A7R9I5V7"/>
<reference evidence="1" key="1">
    <citation type="submission" date="2020-11" db="EMBL/GenBank/DDBJ databases">
        <authorList>
            <person name="Tran Van P."/>
        </authorList>
    </citation>
    <scope>NUCLEOTIDE SEQUENCE</scope>
</reference>
<evidence type="ECO:0000313" key="1">
    <source>
        <dbReference type="EMBL" id="CAD7448591.1"/>
    </source>
</evidence>
<protein>
    <submittedName>
        <fullName evidence="1">Uncharacterized protein</fullName>
    </submittedName>
</protein>
<accession>A0A7R9I5V7</accession>